<dbReference type="EMBL" id="CP016809">
    <property type="protein sequence ID" value="ANY71672.1"/>
    <property type="molecule type" value="Genomic_DNA"/>
</dbReference>
<reference evidence="1" key="1">
    <citation type="submission" date="2016-08" db="EMBL/GenBank/DDBJ databases">
        <title>Complete Genome Seqeunce of Paenibacillus sp. nov. IHBB 9852 from high altitute lake of Indian trans-Himalayas.</title>
        <authorList>
            <person name="Kiran S."/>
            <person name="Swarnkar M.K."/>
            <person name="Rana A."/>
            <person name="Tewari R."/>
            <person name="Gulati A."/>
        </authorList>
    </citation>
    <scope>NUCLEOTIDE SEQUENCE [LARGE SCALE GENOMIC DNA]</scope>
    <source>
        <strain evidence="1">IHBB 9852</strain>
    </source>
</reference>
<evidence type="ECO:0000313" key="1">
    <source>
        <dbReference type="EMBL" id="ANY71672.1"/>
    </source>
</evidence>
<accession>A0A1B2DVC1</accession>
<sequence length="72" mass="8393">MTVTPNTVKAQSYWVWTQKAEEADPKRHRAGERVWPHYEKEAPARWLEDGLICDSTEVVKEGQTDLFDYIKG</sequence>
<dbReference type="AlphaFoldDB" id="A0A1B2DVC1"/>
<protein>
    <submittedName>
        <fullName evidence="1">Uncharacterized protein</fullName>
    </submittedName>
</protein>
<gene>
    <name evidence="1" type="ORF">BBD41_03230</name>
</gene>
<organism evidence="1">
    <name type="scientific">Paenibacillus ihbetae</name>
    <dbReference type="NCBI Taxonomy" id="1870820"/>
    <lineage>
        <taxon>Bacteria</taxon>
        <taxon>Bacillati</taxon>
        <taxon>Bacillota</taxon>
        <taxon>Bacilli</taxon>
        <taxon>Bacillales</taxon>
        <taxon>Paenibacillaceae</taxon>
        <taxon>Paenibacillus</taxon>
    </lineage>
</organism>
<dbReference type="KEGG" id="pib:BBD41_03230"/>
<proteinExistence type="predicted"/>
<name>A0A1B2DVC1_9BACL</name>